<dbReference type="GO" id="GO:0000124">
    <property type="term" value="C:SAGA complex"/>
    <property type="evidence" value="ECO:0007669"/>
    <property type="project" value="InterPro"/>
</dbReference>
<dbReference type="InterPro" id="IPR018783">
    <property type="entry name" value="TF_ENY2"/>
</dbReference>
<organism evidence="2 3">
    <name type="scientific">Sander lucioperca</name>
    <name type="common">Pike-perch</name>
    <name type="synonym">Perca lucioperca</name>
    <dbReference type="NCBI Taxonomy" id="283035"/>
    <lineage>
        <taxon>Eukaryota</taxon>
        <taxon>Metazoa</taxon>
        <taxon>Chordata</taxon>
        <taxon>Craniata</taxon>
        <taxon>Vertebrata</taxon>
        <taxon>Euteleostomi</taxon>
        <taxon>Actinopterygii</taxon>
        <taxon>Neopterygii</taxon>
        <taxon>Teleostei</taxon>
        <taxon>Neoteleostei</taxon>
        <taxon>Acanthomorphata</taxon>
        <taxon>Eupercaria</taxon>
        <taxon>Perciformes</taxon>
        <taxon>Percoidei</taxon>
        <taxon>Percidae</taxon>
        <taxon>Luciopercinae</taxon>
        <taxon>Sander</taxon>
    </lineage>
</organism>
<evidence type="ECO:0000313" key="2">
    <source>
        <dbReference type="Ensembl" id="ENSSLUP00000055093.1"/>
    </source>
</evidence>
<dbReference type="InterPro" id="IPR038212">
    <property type="entry name" value="TF_EnY2_sf"/>
</dbReference>
<dbReference type="Proteomes" id="UP000694568">
    <property type="component" value="Unplaced"/>
</dbReference>
<evidence type="ECO:0000256" key="1">
    <source>
        <dbReference type="SAM" id="MobiDB-lite"/>
    </source>
</evidence>
<feature type="compositionally biased region" description="Basic residues" evidence="1">
    <location>
        <begin position="90"/>
        <end position="99"/>
    </location>
</feature>
<dbReference type="Ensembl" id="ENSSLUT00000056703.1">
    <property type="protein sequence ID" value="ENSSLUP00000055093.1"/>
    <property type="gene ID" value="ENSSLUG00000023775.1"/>
</dbReference>
<dbReference type="PANTHER" id="PTHR12514">
    <property type="entry name" value="ENHANCER OF YELLOW 2 TRANSCRIPTION FACTOR"/>
    <property type="match status" value="1"/>
</dbReference>
<proteinExistence type="predicted"/>
<dbReference type="Gene3D" id="1.10.246.140">
    <property type="match status" value="1"/>
</dbReference>
<dbReference type="GO" id="GO:0006406">
    <property type="term" value="P:mRNA export from nucleus"/>
    <property type="evidence" value="ECO:0007669"/>
    <property type="project" value="InterPro"/>
</dbReference>
<reference evidence="2" key="1">
    <citation type="submission" date="2025-08" db="UniProtKB">
        <authorList>
            <consortium name="Ensembl"/>
        </authorList>
    </citation>
    <scope>IDENTIFICATION</scope>
</reference>
<dbReference type="GO" id="GO:0005643">
    <property type="term" value="C:nuclear pore"/>
    <property type="evidence" value="ECO:0007669"/>
    <property type="project" value="InterPro"/>
</dbReference>
<name>A0A8D0AN90_SANLU</name>
<dbReference type="Pfam" id="PF10163">
    <property type="entry name" value="EnY2"/>
    <property type="match status" value="1"/>
</dbReference>
<dbReference type="AlphaFoldDB" id="A0A8D0AN90"/>
<accession>A0A8D0AN90</accession>
<feature type="region of interest" description="Disordered" evidence="1">
    <location>
        <begin position="79"/>
        <end position="111"/>
    </location>
</feature>
<keyword evidence="3" id="KW-1185">Reference proteome</keyword>
<reference evidence="2" key="2">
    <citation type="submission" date="2025-09" db="UniProtKB">
        <authorList>
            <consortium name="Ensembl"/>
        </authorList>
    </citation>
    <scope>IDENTIFICATION</scope>
</reference>
<evidence type="ECO:0000313" key="3">
    <source>
        <dbReference type="Proteomes" id="UP000694568"/>
    </source>
</evidence>
<dbReference type="GO" id="GO:0003713">
    <property type="term" value="F:transcription coactivator activity"/>
    <property type="evidence" value="ECO:0007669"/>
    <property type="project" value="InterPro"/>
</dbReference>
<sequence length="130" mass="14575">MSKDSQMRAAINQKLIEMGERERLKELLRAKLVECGWKDQLKAQCKGIVFVCVCNDASMKLDLDMKSSIILCRCDQRKGSGACHSGGPGHRSHTKRQRYRSPYANTTAGGGRSAEIKTYSCFVCKICLRK</sequence>
<gene>
    <name evidence="2" type="primary">LOC116047146</name>
</gene>
<protein>
    <submittedName>
        <fullName evidence="2">Transcription and mRNA export factor ENY2-2-like</fullName>
    </submittedName>
</protein>
<dbReference type="GeneTree" id="ENSGT00940000167880"/>